<feature type="region of interest" description="Disordered" evidence="1">
    <location>
        <begin position="248"/>
        <end position="279"/>
    </location>
</feature>
<feature type="compositionally biased region" description="Acidic residues" evidence="1">
    <location>
        <begin position="148"/>
        <end position="160"/>
    </location>
</feature>
<sequence>MRQDRDKWQLVRDLTKEEMEEITKENNGYDFLKKMQMEYTAAFIKIIKITQNWKVIGYFSNQKMMENAVELAMSKNDLAKVWMVHNLKTVYKSGKSDQAKPSSKLPLKNSSPEVNVSLSQTPPNRIYMELEEEVVDMIKDWRIREKEEEPESDDSSDDDLGINMMENQPIDPYNSEKELREQLTVLEEIFEETSNMMEWEHINLQAVMEVKKENGFNIWDVSPKFKNWAMQTNNFLLLEEYRWIDEKEIGEKRPKPDSPKVEIARKKNEENDRKKKRED</sequence>
<protein>
    <submittedName>
        <fullName evidence="2">Uncharacterized protein</fullName>
    </submittedName>
</protein>
<dbReference type="VEuPathDB" id="FungiDB:FUN_015869"/>
<dbReference type="EMBL" id="LLXI01004560">
    <property type="protein sequence ID" value="PKY60746.1"/>
    <property type="molecule type" value="Genomic_DNA"/>
</dbReference>
<feature type="region of interest" description="Disordered" evidence="1">
    <location>
        <begin position="143"/>
        <end position="171"/>
    </location>
</feature>
<evidence type="ECO:0000313" key="2">
    <source>
        <dbReference type="EMBL" id="PKY60746.1"/>
    </source>
</evidence>
<proteinExistence type="predicted"/>
<accession>A0A2I1HPG0</accession>
<evidence type="ECO:0000313" key="3">
    <source>
        <dbReference type="Proteomes" id="UP000234323"/>
    </source>
</evidence>
<feature type="compositionally biased region" description="Low complexity" evidence="1">
    <location>
        <begin position="100"/>
        <end position="112"/>
    </location>
</feature>
<feature type="region of interest" description="Disordered" evidence="1">
    <location>
        <begin position="93"/>
        <end position="119"/>
    </location>
</feature>
<evidence type="ECO:0000256" key="1">
    <source>
        <dbReference type="SAM" id="MobiDB-lite"/>
    </source>
</evidence>
<dbReference type="VEuPathDB" id="FungiDB:RhiirFUN_023762"/>
<dbReference type="AlphaFoldDB" id="A0A2I1HPG0"/>
<dbReference type="Proteomes" id="UP000234323">
    <property type="component" value="Unassembled WGS sequence"/>
</dbReference>
<gene>
    <name evidence="2" type="ORF">RhiirA4_484817</name>
</gene>
<reference evidence="2 3" key="1">
    <citation type="submission" date="2015-10" db="EMBL/GenBank/DDBJ databases">
        <title>Genome analyses suggest a sexual origin of heterokaryosis in a supposedly ancient asexual fungus.</title>
        <authorList>
            <person name="Ropars J."/>
            <person name="Sedzielewska K."/>
            <person name="Noel J."/>
            <person name="Charron P."/>
            <person name="Farinelli L."/>
            <person name="Marton T."/>
            <person name="Kruger M."/>
            <person name="Pelin A."/>
            <person name="Brachmann A."/>
            <person name="Corradi N."/>
        </authorList>
    </citation>
    <scope>NUCLEOTIDE SEQUENCE [LARGE SCALE GENOMIC DNA]</scope>
    <source>
        <strain evidence="2 3">A4</strain>
    </source>
</reference>
<comment type="caution">
    <text evidence="2">The sequence shown here is derived from an EMBL/GenBank/DDBJ whole genome shotgun (WGS) entry which is preliminary data.</text>
</comment>
<organism evidence="2 3">
    <name type="scientific">Rhizophagus irregularis</name>
    <dbReference type="NCBI Taxonomy" id="588596"/>
    <lineage>
        <taxon>Eukaryota</taxon>
        <taxon>Fungi</taxon>
        <taxon>Fungi incertae sedis</taxon>
        <taxon>Mucoromycota</taxon>
        <taxon>Glomeromycotina</taxon>
        <taxon>Glomeromycetes</taxon>
        <taxon>Glomerales</taxon>
        <taxon>Glomeraceae</taxon>
        <taxon>Rhizophagus</taxon>
    </lineage>
</organism>
<name>A0A2I1HPG0_9GLOM</name>
<dbReference type="VEuPathDB" id="FungiDB:RhiirA1_452560"/>
<keyword evidence="3" id="KW-1185">Reference proteome</keyword>